<gene>
    <name evidence="2" type="ORF">nbrc107696_42660</name>
</gene>
<reference evidence="3" key="1">
    <citation type="submission" date="2019-06" db="EMBL/GenBank/DDBJ databases">
        <title>Gordonia isolated from sludge of a wastewater treatment plant.</title>
        <authorList>
            <person name="Tamura T."/>
            <person name="Aoyama K."/>
            <person name="Kang Y."/>
            <person name="Saito S."/>
            <person name="Akiyama N."/>
            <person name="Yazawa K."/>
            <person name="Gonoi T."/>
            <person name="Mikami Y."/>
        </authorList>
    </citation>
    <scope>NUCLEOTIDE SEQUENCE [LARGE SCALE GENOMIC DNA]</scope>
    <source>
        <strain evidence="3">NBRC 107696</strain>
    </source>
</reference>
<dbReference type="AlphaFoldDB" id="A0A7I9VFM5"/>
<keyword evidence="3" id="KW-1185">Reference proteome</keyword>
<feature type="transmembrane region" description="Helical" evidence="1">
    <location>
        <begin position="68"/>
        <end position="85"/>
    </location>
</feature>
<feature type="transmembrane region" description="Helical" evidence="1">
    <location>
        <begin position="14"/>
        <end position="34"/>
    </location>
</feature>
<keyword evidence="1" id="KW-0472">Membrane</keyword>
<evidence type="ECO:0000313" key="3">
    <source>
        <dbReference type="Proteomes" id="UP000444960"/>
    </source>
</evidence>
<protein>
    <submittedName>
        <fullName evidence="2">Uncharacterized protein</fullName>
    </submittedName>
</protein>
<name>A0A7I9VFM5_9ACTN</name>
<keyword evidence="1" id="KW-0812">Transmembrane</keyword>
<keyword evidence="1" id="KW-1133">Transmembrane helix</keyword>
<dbReference type="Proteomes" id="UP000444960">
    <property type="component" value="Unassembled WGS sequence"/>
</dbReference>
<dbReference type="EMBL" id="BJOV01000005">
    <property type="protein sequence ID" value="GEE03820.1"/>
    <property type="molecule type" value="Genomic_DNA"/>
</dbReference>
<organism evidence="2 3">
    <name type="scientific">Gordonia spumicola</name>
    <dbReference type="NCBI Taxonomy" id="589161"/>
    <lineage>
        <taxon>Bacteria</taxon>
        <taxon>Bacillati</taxon>
        <taxon>Actinomycetota</taxon>
        <taxon>Actinomycetes</taxon>
        <taxon>Mycobacteriales</taxon>
        <taxon>Gordoniaceae</taxon>
        <taxon>Gordonia</taxon>
    </lineage>
</organism>
<feature type="transmembrane region" description="Helical" evidence="1">
    <location>
        <begin position="43"/>
        <end position="62"/>
    </location>
</feature>
<evidence type="ECO:0000313" key="2">
    <source>
        <dbReference type="EMBL" id="GEE03820.1"/>
    </source>
</evidence>
<sequence>MSYPPTTRSKSESVGFVLGFWLLRLPLQVLGVAWRTLKKFPDLFLAALTFLLLGLNVAVPGFDTPSNLVGLAVGYTLAMWVGVRMRRRRALLATQAAAEQVLADNPAWSHETPRVRVTSPASFQKSTQTAFGGEIR</sequence>
<accession>A0A7I9VFM5</accession>
<evidence type="ECO:0000256" key="1">
    <source>
        <dbReference type="SAM" id="Phobius"/>
    </source>
</evidence>
<comment type="caution">
    <text evidence="2">The sequence shown here is derived from an EMBL/GenBank/DDBJ whole genome shotgun (WGS) entry which is preliminary data.</text>
</comment>
<proteinExistence type="predicted"/>